<dbReference type="Proteomes" id="UP000534186">
    <property type="component" value="Unassembled WGS sequence"/>
</dbReference>
<gene>
    <name evidence="1" type="ORF">HDF12_003269</name>
</gene>
<dbReference type="GO" id="GO:0008168">
    <property type="term" value="F:methyltransferase activity"/>
    <property type="evidence" value="ECO:0007669"/>
    <property type="project" value="UniProtKB-KW"/>
</dbReference>
<accession>A0A7Y9NNY3</accession>
<dbReference type="SUPFAM" id="SSF53335">
    <property type="entry name" value="S-adenosyl-L-methionine-dependent methyltransferases"/>
    <property type="match status" value="1"/>
</dbReference>
<dbReference type="EMBL" id="JACCCV010000002">
    <property type="protein sequence ID" value="NYF52870.1"/>
    <property type="molecule type" value="Genomic_DNA"/>
</dbReference>
<keyword evidence="1" id="KW-0489">Methyltransferase</keyword>
<keyword evidence="1" id="KW-0808">Transferase</keyword>
<name>A0A7Y9NNY3_9BACT</name>
<dbReference type="PANTHER" id="PTHR42912">
    <property type="entry name" value="METHYLTRANSFERASE"/>
    <property type="match status" value="1"/>
</dbReference>
<evidence type="ECO:0000313" key="1">
    <source>
        <dbReference type="EMBL" id="NYF52870.1"/>
    </source>
</evidence>
<evidence type="ECO:0000313" key="2">
    <source>
        <dbReference type="Proteomes" id="UP000534186"/>
    </source>
</evidence>
<dbReference type="InterPro" id="IPR029063">
    <property type="entry name" value="SAM-dependent_MTases_sf"/>
</dbReference>
<dbReference type="PANTHER" id="PTHR42912:SF93">
    <property type="entry name" value="N6-ADENOSINE-METHYLTRANSFERASE TMT1A"/>
    <property type="match status" value="1"/>
</dbReference>
<dbReference type="Gene3D" id="3.40.50.150">
    <property type="entry name" value="Vaccinia Virus protein VP39"/>
    <property type="match status" value="1"/>
</dbReference>
<comment type="caution">
    <text evidence="1">The sequence shown here is derived from an EMBL/GenBank/DDBJ whole genome shotgun (WGS) entry which is preliminary data.</text>
</comment>
<dbReference type="Pfam" id="PF13489">
    <property type="entry name" value="Methyltransf_23"/>
    <property type="match status" value="1"/>
</dbReference>
<dbReference type="InterPro" id="IPR050508">
    <property type="entry name" value="Methyltransf_Superfamily"/>
</dbReference>
<protein>
    <submittedName>
        <fullName evidence="1">SAM-dependent methyltransferase</fullName>
    </submittedName>
</protein>
<dbReference type="AlphaFoldDB" id="A0A7Y9NNY3"/>
<organism evidence="1 2">
    <name type="scientific">Tunturiibacter lichenicola</name>
    <dbReference type="NCBI Taxonomy" id="2051959"/>
    <lineage>
        <taxon>Bacteria</taxon>
        <taxon>Pseudomonadati</taxon>
        <taxon>Acidobacteriota</taxon>
        <taxon>Terriglobia</taxon>
        <taxon>Terriglobales</taxon>
        <taxon>Acidobacteriaceae</taxon>
        <taxon>Tunturiibacter</taxon>
    </lineage>
</organism>
<sequence>MVNQDSWRSRLYSSYVTSGQAKADPSQNQSMFADRRRYIEPVIRRHFAVDKDTPILDLGCGHGAFVHVLRLNGFTSVTGVDVSGEQVALAHKLGIDGISQGELLDSLQGTESGSVGVVLLWDIVEHLTRDEAFVVLDEVFRVLRPGGKCLIHVPNAEGIFGMRVRYGDLTHEQSFTPTSANQLLTTIGFWKVAAYEDKPVPHGFMSLGRRVVWEAGTFPYRLLLAAETSDTRFVLSQNMLVVAHKR</sequence>
<dbReference type="GO" id="GO:0032259">
    <property type="term" value="P:methylation"/>
    <property type="evidence" value="ECO:0007669"/>
    <property type="project" value="UniProtKB-KW"/>
</dbReference>
<dbReference type="CDD" id="cd02440">
    <property type="entry name" value="AdoMet_MTases"/>
    <property type="match status" value="1"/>
</dbReference>
<reference evidence="1 2" key="1">
    <citation type="submission" date="2020-07" db="EMBL/GenBank/DDBJ databases">
        <title>Genomic Encyclopedia of Type Strains, Phase IV (KMG-V): Genome sequencing to study the core and pangenomes of soil and plant-associated prokaryotes.</title>
        <authorList>
            <person name="Whitman W."/>
        </authorList>
    </citation>
    <scope>NUCLEOTIDE SEQUENCE [LARGE SCALE GENOMIC DNA]</scope>
    <source>
        <strain evidence="1 2">M8UP30</strain>
    </source>
</reference>
<proteinExistence type="predicted"/>